<sequence length="129" mass="14034">MDTNWCMVCGKHIDCPEEVTYCSEACRHSDSSMRLPVSSSEYFSLRSPAASPVSSPTWAPHAMFRERSSSLTPTSARDLSARYPCHTPAYSSSRSSLVLIHHSPSLGPSTMDANGRATSLPSTHQLTSI</sequence>
<dbReference type="EMBL" id="KZ303487">
    <property type="protein sequence ID" value="PIA19132.1"/>
    <property type="molecule type" value="Genomic_DNA"/>
</dbReference>
<evidence type="ECO:0000313" key="2">
    <source>
        <dbReference type="EMBL" id="PIA19132.1"/>
    </source>
</evidence>
<accession>A0A2G5BJI1</accession>
<gene>
    <name evidence="2" type="ORF">COEREDRAFT_79110</name>
</gene>
<dbReference type="OrthoDB" id="5599072at2759"/>
<dbReference type="AlphaFoldDB" id="A0A2G5BJI1"/>
<reference evidence="2 3" key="1">
    <citation type="journal article" date="2015" name="Genome Biol. Evol.">
        <title>Phylogenomic analyses indicate that early fungi evolved digesting cell walls of algal ancestors of land plants.</title>
        <authorList>
            <person name="Chang Y."/>
            <person name="Wang S."/>
            <person name="Sekimoto S."/>
            <person name="Aerts A.L."/>
            <person name="Choi C."/>
            <person name="Clum A."/>
            <person name="LaButti K.M."/>
            <person name="Lindquist E.A."/>
            <person name="Yee Ngan C."/>
            <person name="Ohm R.A."/>
            <person name="Salamov A.A."/>
            <person name="Grigoriev I.V."/>
            <person name="Spatafora J.W."/>
            <person name="Berbee M.L."/>
        </authorList>
    </citation>
    <scope>NUCLEOTIDE SEQUENCE [LARGE SCALE GENOMIC DNA]</scope>
    <source>
        <strain evidence="2 3">NRRL 1564</strain>
    </source>
</reference>
<feature type="region of interest" description="Disordered" evidence="1">
    <location>
        <begin position="107"/>
        <end position="129"/>
    </location>
</feature>
<keyword evidence="3" id="KW-1185">Reference proteome</keyword>
<name>A0A2G5BJI1_COERN</name>
<dbReference type="InterPro" id="IPR024368">
    <property type="entry name" value="Ecl1/2/3"/>
</dbReference>
<protein>
    <submittedName>
        <fullName evidence="2">Uncharacterized protein</fullName>
    </submittedName>
</protein>
<organism evidence="2 3">
    <name type="scientific">Coemansia reversa (strain ATCC 12441 / NRRL 1564)</name>
    <dbReference type="NCBI Taxonomy" id="763665"/>
    <lineage>
        <taxon>Eukaryota</taxon>
        <taxon>Fungi</taxon>
        <taxon>Fungi incertae sedis</taxon>
        <taxon>Zoopagomycota</taxon>
        <taxon>Kickxellomycotina</taxon>
        <taxon>Kickxellomycetes</taxon>
        <taxon>Kickxellales</taxon>
        <taxon>Kickxellaceae</taxon>
        <taxon>Coemansia</taxon>
    </lineage>
</organism>
<evidence type="ECO:0000256" key="1">
    <source>
        <dbReference type="SAM" id="MobiDB-lite"/>
    </source>
</evidence>
<dbReference type="Proteomes" id="UP000242474">
    <property type="component" value="Unassembled WGS sequence"/>
</dbReference>
<dbReference type="Pfam" id="PF12855">
    <property type="entry name" value="Ecl1"/>
    <property type="match status" value="1"/>
</dbReference>
<proteinExistence type="predicted"/>
<evidence type="ECO:0000313" key="3">
    <source>
        <dbReference type="Proteomes" id="UP000242474"/>
    </source>
</evidence>